<organism evidence="2 3">
    <name type="scientific">Flavobacterium hydrocarbonoxydans</name>
    <dbReference type="NCBI Taxonomy" id="2683249"/>
    <lineage>
        <taxon>Bacteria</taxon>
        <taxon>Pseudomonadati</taxon>
        <taxon>Bacteroidota</taxon>
        <taxon>Flavobacteriia</taxon>
        <taxon>Flavobacteriales</taxon>
        <taxon>Flavobacteriaceae</taxon>
        <taxon>Flavobacterium</taxon>
    </lineage>
</organism>
<keyword evidence="3" id="KW-1185">Reference proteome</keyword>
<evidence type="ECO:0000313" key="2">
    <source>
        <dbReference type="EMBL" id="MWB92738.1"/>
    </source>
</evidence>
<dbReference type="RefSeq" id="WP_160372692.1">
    <property type="nucleotide sequence ID" value="NZ_WSTB01000001.1"/>
</dbReference>
<protein>
    <recommendedName>
        <fullName evidence="1">HNH nuclease domain-containing protein</fullName>
    </recommendedName>
</protein>
<sequence>MVHRYKNLNSPPPDLIDAKWNTIKANLLVEKHKHEIKSECYRDTTLNHLSLLYKNKCAICERRRGAELQVDHYRPKKTRNNKTEVKYNQPGYYWLAYEWSNLIPLCSYCNLNKSNKFPLLTWTETNRISDHNNTRSIVGFDPTDINWLQGFENPLMINPEYEVNPERHFSFQIDGKIIGITTEGEETINICNLNRKDLIRERLEIRFSYVIQIKDALNSYVDHKDDAELKGELKGIFKDIKSNCHMDSEHSLYHIFLFKYFDFFIVSKMPTNLKTILSNYFNNYKNGI</sequence>
<dbReference type="Gene3D" id="1.10.30.50">
    <property type="match status" value="1"/>
</dbReference>
<gene>
    <name evidence="2" type="ORF">GON26_00015</name>
</gene>
<proteinExistence type="predicted"/>
<reference evidence="2 3" key="1">
    <citation type="submission" date="2019-12" db="EMBL/GenBank/DDBJ databases">
        <authorList>
            <person name="Kim Y.S."/>
        </authorList>
    </citation>
    <scope>NUCLEOTIDE SEQUENCE [LARGE SCALE GENOMIC DNA]</scope>
    <source>
        <strain evidence="2 3">GA093</strain>
    </source>
</reference>
<name>A0A6I4NEW4_9FLAO</name>
<evidence type="ECO:0000259" key="1">
    <source>
        <dbReference type="SMART" id="SM00507"/>
    </source>
</evidence>
<dbReference type="AlphaFoldDB" id="A0A6I4NEW4"/>
<accession>A0A6I4NEW4</accession>
<dbReference type="Proteomes" id="UP000471501">
    <property type="component" value="Unassembled WGS sequence"/>
</dbReference>
<dbReference type="SMART" id="SM00507">
    <property type="entry name" value="HNHc"/>
    <property type="match status" value="1"/>
</dbReference>
<dbReference type="InterPro" id="IPR003615">
    <property type="entry name" value="HNH_nuc"/>
</dbReference>
<feature type="domain" description="HNH nuclease" evidence="1">
    <location>
        <begin position="45"/>
        <end position="111"/>
    </location>
</feature>
<dbReference type="CDD" id="cd00085">
    <property type="entry name" value="HNHc"/>
    <property type="match status" value="1"/>
</dbReference>
<dbReference type="EMBL" id="WSTB01000001">
    <property type="protein sequence ID" value="MWB92738.1"/>
    <property type="molecule type" value="Genomic_DNA"/>
</dbReference>
<evidence type="ECO:0000313" key="3">
    <source>
        <dbReference type="Proteomes" id="UP000471501"/>
    </source>
</evidence>
<comment type="caution">
    <text evidence="2">The sequence shown here is derived from an EMBL/GenBank/DDBJ whole genome shotgun (WGS) entry which is preliminary data.</text>
</comment>